<evidence type="ECO:0000256" key="3">
    <source>
        <dbReference type="PROSITE-ProRule" id="PRU00464"/>
    </source>
</evidence>
<organism evidence="5 6">
    <name type="scientific">Reticulomyxa filosa</name>
    <dbReference type="NCBI Taxonomy" id="46433"/>
    <lineage>
        <taxon>Eukaryota</taxon>
        <taxon>Sar</taxon>
        <taxon>Rhizaria</taxon>
        <taxon>Retaria</taxon>
        <taxon>Foraminifera</taxon>
        <taxon>Monothalamids</taxon>
        <taxon>Reticulomyxidae</taxon>
        <taxon>Reticulomyxa</taxon>
    </lineage>
</organism>
<dbReference type="PROSITE" id="PS51084">
    <property type="entry name" value="HIT_2"/>
    <property type="match status" value="1"/>
</dbReference>
<accession>X6NTK8</accession>
<dbReference type="Pfam" id="PF01230">
    <property type="entry name" value="HIT"/>
    <property type="match status" value="1"/>
</dbReference>
<dbReference type="OrthoDB" id="672793at2759"/>
<dbReference type="Proteomes" id="UP000023152">
    <property type="component" value="Unassembled WGS sequence"/>
</dbReference>
<protein>
    <submittedName>
        <fullName evidence="5">HIT domain-containing protein</fullName>
    </submittedName>
</protein>
<gene>
    <name evidence="5" type="ORF">RFI_07812</name>
</gene>
<dbReference type="AlphaFoldDB" id="X6NTK8"/>
<dbReference type="PRINTS" id="PR00332">
    <property type="entry name" value="HISTRIAD"/>
</dbReference>
<dbReference type="OMA" id="FGHILIC"/>
<evidence type="ECO:0000313" key="6">
    <source>
        <dbReference type="Proteomes" id="UP000023152"/>
    </source>
</evidence>
<feature type="short sequence motif" description="Histidine triad motif" evidence="2 3">
    <location>
        <begin position="140"/>
        <end position="144"/>
    </location>
</feature>
<dbReference type="Gene3D" id="3.30.428.10">
    <property type="entry name" value="HIT-like"/>
    <property type="match status" value="1"/>
</dbReference>
<proteinExistence type="predicted"/>
<feature type="domain" description="HIT" evidence="4">
    <location>
        <begin position="47"/>
        <end position="155"/>
    </location>
</feature>
<name>X6NTK8_RETFI</name>
<reference evidence="5 6" key="1">
    <citation type="journal article" date="2013" name="Curr. Biol.">
        <title>The Genome of the Foraminiferan Reticulomyxa filosa.</title>
        <authorList>
            <person name="Glockner G."/>
            <person name="Hulsmann N."/>
            <person name="Schleicher M."/>
            <person name="Noegel A.A."/>
            <person name="Eichinger L."/>
            <person name="Gallinger C."/>
            <person name="Pawlowski J."/>
            <person name="Sierra R."/>
            <person name="Euteneuer U."/>
            <person name="Pillet L."/>
            <person name="Moustafa A."/>
            <person name="Platzer M."/>
            <person name="Groth M."/>
            <person name="Szafranski K."/>
            <person name="Schliwa M."/>
        </authorList>
    </citation>
    <scope>NUCLEOTIDE SEQUENCE [LARGE SCALE GENOMIC DNA]</scope>
</reference>
<keyword evidence="6" id="KW-1185">Reference proteome</keyword>
<dbReference type="PANTHER" id="PTHR46648">
    <property type="entry name" value="HIT FAMILY PROTEIN 1"/>
    <property type="match status" value="1"/>
</dbReference>
<dbReference type="GO" id="GO:0003824">
    <property type="term" value="F:catalytic activity"/>
    <property type="evidence" value="ECO:0007669"/>
    <property type="project" value="InterPro"/>
</dbReference>
<feature type="active site" description="Tele-AMP-histidine intermediate" evidence="1">
    <location>
        <position position="142"/>
    </location>
</feature>
<comment type="caution">
    <text evidence="5">The sequence shown here is derived from an EMBL/GenBank/DDBJ whole genome shotgun (WGS) entry which is preliminary data.</text>
</comment>
<evidence type="ECO:0000313" key="5">
    <source>
        <dbReference type="EMBL" id="ETO29316.1"/>
    </source>
</evidence>
<evidence type="ECO:0000259" key="4">
    <source>
        <dbReference type="PROSITE" id="PS51084"/>
    </source>
</evidence>
<evidence type="ECO:0000256" key="1">
    <source>
        <dbReference type="PIRSR" id="PIRSR601310-1"/>
    </source>
</evidence>
<dbReference type="PANTHER" id="PTHR46648:SF1">
    <property type="entry name" value="ADENOSINE 5'-MONOPHOSPHORAMIDASE HNT1"/>
    <property type="match status" value="1"/>
</dbReference>
<dbReference type="InterPro" id="IPR011146">
    <property type="entry name" value="HIT-like"/>
</dbReference>
<dbReference type="EMBL" id="ASPP01006122">
    <property type="protein sequence ID" value="ETO29316.1"/>
    <property type="molecule type" value="Genomic_DNA"/>
</dbReference>
<sequence length="189" mass="21140">MFQSSYKNQLLTVSHALTRRHLRQPQTLIPRFLSHGIVNISYVQGNPFQKIVNGQLSYHKVFETDDAIALLDAFPTVKGHCLLIPKAHNKATVMDLTENEASNFFSQLPKLCRIVQQAMKAPGVNVLNNNGKAAGQAVFHLHYHVVPRFERDGFQGIRPSKTMITNEEASEILAAMKPFIDQETKGSSS</sequence>
<evidence type="ECO:0000256" key="2">
    <source>
        <dbReference type="PIRSR" id="PIRSR601310-3"/>
    </source>
</evidence>
<dbReference type="SUPFAM" id="SSF54197">
    <property type="entry name" value="HIT-like"/>
    <property type="match status" value="1"/>
</dbReference>
<dbReference type="InterPro" id="IPR001310">
    <property type="entry name" value="Histidine_triad_HIT"/>
</dbReference>
<dbReference type="GO" id="GO:0009117">
    <property type="term" value="P:nucleotide metabolic process"/>
    <property type="evidence" value="ECO:0007669"/>
    <property type="project" value="TreeGrafter"/>
</dbReference>
<dbReference type="InterPro" id="IPR036265">
    <property type="entry name" value="HIT-like_sf"/>
</dbReference>